<dbReference type="SMART" id="SM00257">
    <property type="entry name" value="LysM"/>
    <property type="match status" value="1"/>
</dbReference>
<evidence type="ECO:0000313" key="4">
    <source>
        <dbReference type="Proteomes" id="UP001237642"/>
    </source>
</evidence>
<evidence type="ECO:0000259" key="2">
    <source>
        <dbReference type="PROSITE" id="PS51782"/>
    </source>
</evidence>
<feature type="domain" description="LysM" evidence="2">
    <location>
        <begin position="130"/>
        <end position="174"/>
    </location>
</feature>
<keyword evidence="4" id="KW-1185">Reference proteome</keyword>
<evidence type="ECO:0000313" key="3">
    <source>
        <dbReference type="EMBL" id="KAK1382756.1"/>
    </source>
</evidence>
<feature type="chain" id="PRO_5042137192" evidence="1">
    <location>
        <begin position="25"/>
        <end position="313"/>
    </location>
</feature>
<reference evidence="3" key="1">
    <citation type="submission" date="2023-02" db="EMBL/GenBank/DDBJ databases">
        <title>Genome of toxic invasive species Heracleum sosnowskyi carries increased number of genes despite the absence of recent whole-genome duplications.</title>
        <authorList>
            <person name="Schelkunov M."/>
            <person name="Shtratnikova V."/>
            <person name="Makarenko M."/>
            <person name="Klepikova A."/>
            <person name="Omelchenko D."/>
            <person name="Novikova G."/>
            <person name="Obukhova E."/>
            <person name="Bogdanov V."/>
            <person name="Penin A."/>
            <person name="Logacheva M."/>
        </authorList>
    </citation>
    <scope>NUCLEOTIDE SEQUENCE</scope>
    <source>
        <strain evidence="3">Hsosn_3</strain>
        <tissue evidence="3">Leaf</tissue>
    </source>
</reference>
<dbReference type="Pfam" id="PF01476">
    <property type="entry name" value="LysM"/>
    <property type="match status" value="1"/>
</dbReference>
<dbReference type="Gene3D" id="3.10.350.10">
    <property type="entry name" value="LysM domain"/>
    <property type="match status" value="1"/>
</dbReference>
<dbReference type="AlphaFoldDB" id="A0AAD8MRG4"/>
<reference evidence="3" key="2">
    <citation type="submission" date="2023-05" db="EMBL/GenBank/DDBJ databases">
        <authorList>
            <person name="Schelkunov M.I."/>
        </authorList>
    </citation>
    <scope>NUCLEOTIDE SEQUENCE</scope>
    <source>
        <strain evidence="3">Hsosn_3</strain>
        <tissue evidence="3">Leaf</tissue>
    </source>
</reference>
<dbReference type="CDD" id="cd00118">
    <property type="entry name" value="LysM"/>
    <property type="match status" value="1"/>
</dbReference>
<comment type="caution">
    <text evidence="3">The sequence shown here is derived from an EMBL/GenBank/DDBJ whole genome shotgun (WGS) entry which is preliminary data.</text>
</comment>
<sequence length="313" mass="33327">MTINQTLLCLPIFLLFIFSATTNAQPFSCKSSSKCMSMIDYVSPNDTTILNITSLFGISKNLLSFLGANNLPATTLSSLPIKAKRTIKIPFPCRCANGTGTSDGLPIYKKLKIPLPCSCDEVDGEAVVHYGHIVTAGSSVEGIAKQFDIKEETLLKLNSLAAPGDLKAGAVLDVPLKACKSSISSTSPDYPLLVPNGSYVFTAANCVNCKCDAANNYTLQCEPSQMKSSIWPTCPNTRCGSLFLGNGTSSGCTQTTCAYQGYDNQTISAKLTTVSTCATNSSPSSATKISSQGWRWNFLVAVQLVLLSLHLLQ</sequence>
<keyword evidence="1" id="KW-0732">Signal</keyword>
<dbReference type="PANTHER" id="PTHR33734">
    <property type="entry name" value="LYSM DOMAIN-CONTAINING GPI-ANCHORED PROTEIN 2"/>
    <property type="match status" value="1"/>
</dbReference>
<name>A0AAD8MRG4_9APIA</name>
<proteinExistence type="predicted"/>
<dbReference type="PROSITE" id="PS51782">
    <property type="entry name" value="LYSM"/>
    <property type="match status" value="1"/>
</dbReference>
<dbReference type="InterPro" id="IPR036779">
    <property type="entry name" value="LysM_dom_sf"/>
</dbReference>
<accession>A0AAD8MRG4</accession>
<feature type="signal peptide" evidence="1">
    <location>
        <begin position="1"/>
        <end position="24"/>
    </location>
</feature>
<evidence type="ECO:0000256" key="1">
    <source>
        <dbReference type="SAM" id="SignalP"/>
    </source>
</evidence>
<dbReference type="EMBL" id="JAUIZM010000005">
    <property type="protein sequence ID" value="KAK1382756.1"/>
    <property type="molecule type" value="Genomic_DNA"/>
</dbReference>
<dbReference type="SUPFAM" id="SSF54106">
    <property type="entry name" value="LysM domain"/>
    <property type="match status" value="1"/>
</dbReference>
<dbReference type="PANTHER" id="PTHR33734:SF11">
    <property type="entry name" value="LYSM DOMAIN-CONTAINING GPI-ANCHORED PROTEIN 2"/>
    <property type="match status" value="1"/>
</dbReference>
<gene>
    <name evidence="3" type="ORF">POM88_020491</name>
</gene>
<dbReference type="Proteomes" id="UP001237642">
    <property type="component" value="Unassembled WGS sequence"/>
</dbReference>
<dbReference type="InterPro" id="IPR018392">
    <property type="entry name" value="LysM"/>
</dbReference>
<organism evidence="3 4">
    <name type="scientific">Heracleum sosnowskyi</name>
    <dbReference type="NCBI Taxonomy" id="360622"/>
    <lineage>
        <taxon>Eukaryota</taxon>
        <taxon>Viridiplantae</taxon>
        <taxon>Streptophyta</taxon>
        <taxon>Embryophyta</taxon>
        <taxon>Tracheophyta</taxon>
        <taxon>Spermatophyta</taxon>
        <taxon>Magnoliopsida</taxon>
        <taxon>eudicotyledons</taxon>
        <taxon>Gunneridae</taxon>
        <taxon>Pentapetalae</taxon>
        <taxon>asterids</taxon>
        <taxon>campanulids</taxon>
        <taxon>Apiales</taxon>
        <taxon>Apiaceae</taxon>
        <taxon>Apioideae</taxon>
        <taxon>apioid superclade</taxon>
        <taxon>Tordylieae</taxon>
        <taxon>Tordyliinae</taxon>
        <taxon>Heracleum</taxon>
    </lineage>
</organism>
<protein>
    <submittedName>
        <fullName evidence="3">LysM domain-containing GPI-anchored protein 2-like</fullName>
    </submittedName>
</protein>